<evidence type="ECO:0000256" key="5">
    <source>
        <dbReference type="SAM" id="SignalP"/>
    </source>
</evidence>
<accession>A0A4Y8L3H3</accession>
<dbReference type="InterPro" id="IPR017937">
    <property type="entry name" value="Thioredoxin_CS"/>
</dbReference>
<dbReference type="Proteomes" id="UP000297861">
    <property type="component" value="Unassembled WGS sequence"/>
</dbReference>
<evidence type="ECO:0000259" key="6">
    <source>
        <dbReference type="PROSITE" id="PS51352"/>
    </source>
</evidence>
<dbReference type="InterPro" id="IPR025380">
    <property type="entry name" value="DUF4369"/>
</dbReference>
<comment type="caution">
    <text evidence="7">The sequence shown here is derived from an EMBL/GenBank/DDBJ whole genome shotgun (WGS) entry which is preliminary data.</text>
</comment>
<dbReference type="GO" id="GO:0016209">
    <property type="term" value="F:antioxidant activity"/>
    <property type="evidence" value="ECO:0007669"/>
    <property type="project" value="InterPro"/>
</dbReference>
<dbReference type="OrthoDB" id="9794348at2"/>
<reference evidence="7 8" key="1">
    <citation type="submission" date="2019-03" db="EMBL/GenBank/DDBJ databases">
        <title>San Antonio Military Medical Center submission to MRSN (WRAIR), pending publication.</title>
        <authorList>
            <person name="Blyth D.M."/>
            <person name="Mccarthy S.L."/>
            <person name="Schall S.E."/>
            <person name="Stam J.A."/>
            <person name="Ong A.C."/>
            <person name="Mcgann P.T."/>
        </authorList>
    </citation>
    <scope>NUCLEOTIDE SEQUENCE [LARGE SCALE GENOMIC DNA]</scope>
    <source>
        <strain evidence="7 8">MRSN571793</strain>
    </source>
</reference>
<evidence type="ECO:0000256" key="2">
    <source>
        <dbReference type="ARBA" id="ARBA00022748"/>
    </source>
</evidence>
<dbReference type="AlphaFoldDB" id="A0A4Y8L3H3"/>
<evidence type="ECO:0000313" key="7">
    <source>
        <dbReference type="EMBL" id="TFD96811.1"/>
    </source>
</evidence>
<keyword evidence="3" id="KW-1015">Disulfide bond</keyword>
<dbReference type="InterPro" id="IPR013766">
    <property type="entry name" value="Thioredoxin_domain"/>
</dbReference>
<dbReference type="InterPro" id="IPR036249">
    <property type="entry name" value="Thioredoxin-like_sf"/>
</dbReference>
<keyword evidence="8" id="KW-1185">Reference proteome</keyword>
<feature type="chain" id="PRO_5021400112" evidence="5">
    <location>
        <begin position="25"/>
        <end position="391"/>
    </location>
</feature>
<dbReference type="PANTHER" id="PTHR42852">
    <property type="entry name" value="THIOL:DISULFIDE INTERCHANGE PROTEIN DSBE"/>
    <property type="match status" value="1"/>
</dbReference>
<dbReference type="Pfam" id="PF14289">
    <property type="entry name" value="DUF4369"/>
    <property type="match status" value="1"/>
</dbReference>
<evidence type="ECO:0000256" key="4">
    <source>
        <dbReference type="ARBA" id="ARBA00023284"/>
    </source>
</evidence>
<dbReference type="Gene3D" id="3.40.30.10">
    <property type="entry name" value="Glutaredoxin"/>
    <property type="match status" value="1"/>
</dbReference>
<evidence type="ECO:0000313" key="8">
    <source>
        <dbReference type="Proteomes" id="UP000297861"/>
    </source>
</evidence>
<dbReference type="CDD" id="cd02966">
    <property type="entry name" value="TlpA_like_family"/>
    <property type="match status" value="1"/>
</dbReference>
<keyword evidence="2" id="KW-0201">Cytochrome c-type biogenesis</keyword>
<dbReference type="STRING" id="1121485.GCA_000426485_02855"/>
<dbReference type="RefSeq" id="WP_134436098.1">
    <property type="nucleotide sequence ID" value="NZ_SOML01000004.1"/>
</dbReference>
<dbReference type="SUPFAM" id="SSF52833">
    <property type="entry name" value="Thioredoxin-like"/>
    <property type="match status" value="1"/>
</dbReference>
<gene>
    <name evidence="7" type="ORF">E2605_08305</name>
</gene>
<sequence>MKSMKSFISIIVICLLITSCSSKPATSYTIEGSIAGLEDGAQVELIPGATHKDEKPISESVVTAGKFTFTGATEEPRLFYLHIKNSYGLIKVMVENGSIKITAKAEKRDTNGNISYTFEDLKVEGSPSNDLYLAKIAPRNMLDSLYNAYHENNKGISDAISAARMNNDKALMDSLNNTDAAKKLAADEKNFFNTVEVTMKKIVMDNKDSWWGPLLMLDVMSYFTPDQNSWYESFSQEAKDSYYGKIVKEELFPEGFVGKDVPPFALENADKSETTLAAVTQGKKYYLIDFWASWCAPCRKEIPNLKKLYKEYSSKGFEILSISIDKKEADWKKALDEEKLTWPNFLDTKGASDAFKVKTIPAMFLVDEKGKIIAEKIRGEELENKLAELFK</sequence>
<name>A0A4Y8L3H3_9BACT</name>
<dbReference type="PROSITE" id="PS51352">
    <property type="entry name" value="THIOREDOXIN_2"/>
    <property type="match status" value="1"/>
</dbReference>
<dbReference type="GO" id="GO:0017004">
    <property type="term" value="P:cytochrome complex assembly"/>
    <property type="evidence" value="ECO:0007669"/>
    <property type="project" value="UniProtKB-KW"/>
</dbReference>
<organism evidence="7 8">
    <name type="scientific">Dysgonomonas capnocytophagoides</name>
    <dbReference type="NCBI Taxonomy" id="45254"/>
    <lineage>
        <taxon>Bacteria</taxon>
        <taxon>Pseudomonadati</taxon>
        <taxon>Bacteroidota</taxon>
        <taxon>Bacteroidia</taxon>
        <taxon>Bacteroidales</taxon>
        <taxon>Dysgonomonadaceae</taxon>
        <taxon>Dysgonomonas</taxon>
    </lineage>
</organism>
<dbReference type="GO" id="GO:0030313">
    <property type="term" value="C:cell envelope"/>
    <property type="evidence" value="ECO:0007669"/>
    <property type="project" value="UniProtKB-SubCell"/>
</dbReference>
<feature type="signal peptide" evidence="5">
    <location>
        <begin position="1"/>
        <end position="24"/>
    </location>
</feature>
<dbReference type="PANTHER" id="PTHR42852:SF6">
    <property type="entry name" value="THIOL:DISULFIDE INTERCHANGE PROTEIN DSBE"/>
    <property type="match status" value="1"/>
</dbReference>
<dbReference type="InterPro" id="IPR000866">
    <property type="entry name" value="AhpC/TSA"/>
</dbReference>
<feature type="domain" description="Thioredoxin" evidence="6">
    <location>
        <begin position="255"/>
        <end position="391"/>
    </location>
</feature>
<dbReference type="PROSITE" id="PS00194">
    <property type="entry name" value="THIOREDOXIN_1"/>
    <property type="match status" value="1"/>
</dbReference>
<comment type="subcellular location">
    <subcellularLocation>
        <location evidence="1">Cell envelope</location>
    </subcellularLocation>
</comment>
<proteinExistence type="predicted"/>
<evidence type="ECO:0000256" key="3">
    <source>
        <dbReference type="ARBA" id="ARBA00023157"/>
    </source>
</evidence>
<dbReference type="GO" id="GO:0016491">
    <property type="term" value="F:oxidoreductase activity"/>
    <property type="evidence" value="ECO:0007669"/>
    <property type="project" value="InterPro"/>
</dbReference>
<protein>
    <submittedName>
        <fullName evidence="7">AhpC/TSA family protein</fullName>
    </submittedName>
</protein>
<dbReference type="EMBL" id="SOML01000004">
    <property type="protein sequence ID" value="TFD96811.1"/>
    <property type="molecule type" value="Genomic_DNA"/>
</dbReference>
<keyword evidence="4" id="KW-0676">Redox-active center</keyword>
<dbReference type="PROSITE" id="PS51257">
    <property type="entry name" value="PROKAR_LIPOPROTEIN"/>
    <property type="match status" value="1"/>
</dbReference>
<keyword evidence="5" id="KW-0732">Signal</keyword>
<dbReference type="InterPro" id="IPR050553">
    <property type="entry name" value="Thioredoxin_ResA/DsbE_sf"/>
</dbReference>
<evidence type="ECO:0000256" key="1">
    <source>
        <dbReference type="ARBA" id="ARBA00004196"/>
    </source>
</evidence>
<dbReference type="Pfam" id="PF00578">
    <property type="entry name" value="AhpC-TSA"/>
    <property type="match status" value="1"/>
</dbReference>